<reference evidence="2" key="1">
    <citation type="journal article" date="2023" name="G3 (Bethesda)">
        <title>Genome assembly and association tests identify interacting loci associated with vigor, precocity, and sex in interspecific pistachio rootstocks.</title>
        <authorList>
            <person name="Palmer W."/>
            <person name="Jacygrad E."/>
            <person name="Sagayaradj S."/>
            <person name="Cavanaugh K."/>
            <person name="Han R."/>
            <person name="Bertier L."/>
            <person name="Beede B."/>
            <person name="Kafkas S."/>
            <person name="Golino D."/>
            <person name="Preece J."/>
            <person name="Michelmore R."/>
        </authorList>
    </citation>
    <scope>NUCLEOTIDE SEQUENCE [LARGE SCALE GENOMIC DNA]</scope>
</reference>
<dbReference type="Proteomes" id="UP001164250">
    <property type="component" value="Chromosome 13"/>
</dbReference>
<dbReference type="EMBL" id="CM047909">
    <property type="protein sequence ID" value="KAJ0078800.1"/>
    <property type="molecule type" value="Genomic_DNA"/>
</dbReference>
<evidence type="ECO:0000313" key="2">
    <source>
        <dbReference type="Proteomes" id="UP001164250"/>
    </source>
</evidence>
<gene>
    <name evidence="1" type="ORF">Patl1_23311</name>
</gene>
<name>A0ACC0ZUE8_9ROSI</name>
<protein>
    <submittedName>
        <fullName evidence="1">Uncharacterized protein</fullName>
    </submittedName>
</protein>
<sequence>MHHLHVLQDLIESLQVRPHREYGRLIIKATKTPPTRSLFQVERSHGRLRLSFYTPFYHDSEECYQEEEIENEYLDEEVEERELDLEEHEDDAYREEDMNGNVKVSKAW</sequence>
<evidence type="ECO:0000313" key="1">
    <source>
        <dbReference type="EMBL" id="KAJ0078800.1"/>
    </source>
</evidence>
<comment type="caution">
    <text evidence="1">The sequence shown here is derived from an EMBL/GenBank/DDBJ whole genome shotgun (WGS) entry which is preliminary data.</text>
</comment>
<proteinExistence type="predicted"/>
<organism evidence="1 2">
    <name type="scientific">Pistacia atlantica</name>
    <dbReference type="NCBI Taxonomy" id="434234"/>
    <lineage>
        <taxon>Eukaryota</taxon>
        <taxon>Viridiplantae</taxon>
        <taxon>Streptophyta</taxon>
        <taxon>Embryophyta</taxon>
        <taxon>Tracheophyta</taxon>
        <taxon>Spermatophyta</taxon>
        <taxon>Magnoliopsida</taxon>
        <taxon>eudicotyledons</taxon>
        <taxon>Gunneridae</taxon>
        <taxon>Pentapetalae</taxon>
        <taxon>rosids</taxon>
        <taxon>malvids</taxon>
        <taxon>Sapindales</taxon>
        <taxon>Anacardiaceae</taxon>
        <taxon>Pistacia</taxon>
    </lineage>
</organism>
<accession>A0ACC0ZUE8</accession>
<keyword evidence="2" id="KW-1185">Reference proteome</keyword>